<dbReference type="EMBL" id="SGPL01001054">
    <property type="protein sequence ID" value="THH05095.1"/>
    <property type="molecule type" value="Genomic_DNA"/>
</dbReference>
<name>A0A4S4L1M4_9AGAM</name>
<organism evidence="4 5">
    <name type="scientific">Bondarzewia mesenterica</name>
    <dbReference type="NCBI Taxonomy" id="1095465"/>
    <lineage>
        <taxon>Eukaryota</taxon>
        <taxon>Fungi</taxon>
        <taxon>Dikarya</taxon>
        <taxon>Basidiomycota</taxon>
        <taxon>Agaricomycotina</taxon>
        <taxon>Agaricomycetes</taxon>
        <taxon>Russulales</taxon>
        <taxon>Bondarzewiaceae</taxon>
        <taxon>Bondarzewia</taxon>
    </lineage>
</organism>
<evidence type="ECO:0000256" key="1">
    <source>
        <dbReference type="ARBA" id="ARBA00022857"/>
    </source>
</evidence>
<keyword evidence="1" id="KW-0521">NADP</keyword>
<dbReference type="GO" id="GO:0016491">
    <property type="term" value="F:oxidoreductase activity"/>
    <property type="evidence" value="ECO:0007669"/>
    <property type="project" value="UniProtKB-KW"/>
</dbReference>
<dbReference type="Pfam" id="PF05368">
    <property type="entry name" value="NmrA"/>
    <property type="match status" value="1"/>
</dbReference>
<dbReference type="InterPro" id="IPR008030">
    <property type="entry name" value="NmrA-like"/>
</dbReference>
<accession>A0A4S4L1M4</accession>
<evidence type="ECO:0000259" key="3">
    <source>
        <dbReference type="Pfam" id="PF05368"/>
    </source>
</evidence>
<reference evidence="4 5" key="1">
    <citation type="submission" date="2019-02" db="EMBL/GenBank/DDBJ databases">
        <title>Genome sequencing of the rare red list fungi Bondarzewia mesenterica.</title>
        <authorList>
            <person name="Buettner E."/>
            <person name="Kellner H."/>
        </authorList>
    </citation>
    <scope>NUCLEOTIDE SEQUENCE [LARGE SCALE GENOMIC DNA]</scope>
    <source>
        <strain evidence="4 5">DSM 108281</strain>
    </source>
</reference>
<evidence type="ECO:0000313" key="5">
    <source>
        <dbReference type="Proteomes" id="UP000310158"/>
    </source>
</evidence>
<evidence type="ECO:0000313" key="4">
    <source>
        <dbReference type="EMBL" id="THH05095.1"/>
    </source>
</evidence>
<dbReference type="SUPFAM" id="SSF51735">
    <property type="entry name" value="NAD(P)-binding Rossmann-fold domains"/>
    <property type="match status" value="1"/>
</dbReference>
<dbReference type="PANTHER" id="PTHR47706">
    <property type="entry name" value="NMRA-LIKE FAMILY PROTEIN"/>
    <property type="match status" value="1"/>
</dbReference>
<dbReference type="AlphaFoldDB" id="A0A4S4L1M4"/>
<sequence>MSFTTSIGLSRGQMVVAIAGATGNLGSSICPIFLTTPFKVFFSRVVVITRNADTERAVYLASLGAEVHRVPAGFQNGLSSKEALRTALRSVDVLINVLGHTAESERFAGELVDAALDSDVAVYFPSEFGVDHHLNDFSTYDHGDWVYKREYDDRCRNLVSQRRKNMKIIALYVGLFMEQAILSLVEQPISVTPVGFDNKHKIYTSVGSPTQNFTLTSKEDIGRALIAISIRAMSPSEDIPDHLRIAGDTVSFEDVRDTVKRHTGVDVDLRSEDLGHYRSQLKERWERGDPQRPSAYIRAIMGESKLNFSESNDNELINPDQRIWKWKTLDEYVRDHKDDILKAER</sequence>
<dbReference type="OrthoDB" id="5283654at2759"/>
<keyword evidence="2" id="KW-0560">Oxidoreductase</keyword>
<protein>
    <recommendedName>
        <fullName evidence="3">NmrA-like domain-containing protein</fullName>
    </recommendedName>
</protein>
<gene>
    <name evidence="4" type="ORF">EW146_g9997</name>
</gene>
<feature type="domain" description="NmrA-like" evidence="3">
    <location>
        <begin position="15"/>
        <end position="267"/>
    </location>
</feature>
<dbReference type="Proteomes" id="UP000310158">
    <property type="component" value="Unassembled WGS sequence"/>
</dbReference>
<proteinExistence type="predicted"/>
<comment type="caution">
    <text evidence="4">The sequence shown here is derived from an EMBL/GenBank/DDBJ whole genome shotgun (WGS) entry which is preliminary data.</text>
</comment>
<keyword evidence="5" id="KW-1185">Reference proteome</keyword>
<dbReference type="Gene3D" id="3.40.50.720">
    <property type="entry name" value="NAD(P)-binding Rossmann-like Domain"/>
    <property type="match status" value="1"/>
</dbReference>
<dbReference type="InterPro" id="IPR036291">
    <property type="entry name" value="NAD(P)-bd_dom_sf"/>
</dbReference>
<dbReference type="PANTHER" id="PTHR47706:SF9">
    <property type="entry name" value="NMRA-LIKE DOMAIN-CONTAINING PROTEIN-RELATED"/>
    <property type="match status" value="1"/>
</dbReference>
<dbReference type="InterPro" id="IPR051609">
    <property type="entry name" value="NmrA/Isoflavone_reductase-like"/>
</dbReference>
<evidence type="ECO:0000256" key="2">
    <source>
        <dbReference type="ARBA" id="ARBA00023002"/>
    </source>
</evidence>